<proteinExistence type="predicted"/>
<evidence type="ECO:0000313" key="1">
    <source>
        <dbReference type="EMBL" id="ABZ70959.1"/>
    </source>
</evidence>
<sequence>MALKGGWKAGYRVRILTPAGAPEIAQLNNTVTAPRFSLETPERTRSGGVA</sequence>
<dbReference type="STRING" id="366602.Caul_1830"/>
<organism evidence="1">
    <name type="scientific">Caulobacter sp. (strain K31)</name>
    <dbReference type="NCBI Taxonomy" id="366602"/>
    <lineage>
        <taxon>Bacteria</taxon>
        <taxon>Pseudomonadati</taxon>
        <taxon>Pseudomonadota</taxon>
        <taxon>Alphaproteobacteria</taxon>
        <taxon>Caulobacterales</taxon>
        <taxon>Caulobacteraceae</taxon>
        <taxon>Caulobacter</taxon>
    </lineage>
</organism>
<gene>
    <name evidence="1" type="ordered locus">Caul_1830</name>
</gene>
<dbReference type="KEGG" id="cak:Caul_1830"/>
<accession>B0T4K7</accession>
<reference evidence="1" key="1">
    <citation type="submission" date="2008-01" db="EMBL/GenBank/DDBJ databases">
        <title>Complete sequence of chromosome of Caulobacter sp. K31.</title>
        <authorList>
            <consortium name="US DOE Joint Genome Institute"/>
            <person name="Copeland A."/>
            <person name="Lucas S."/>
            <person name="Lapidus A."/>
            <person name="Barry K."/>
            <person name="Glavina del Rio T."/>
            <person name="Dalin E."/>
            <person name="Tice H."/>
            <person name="Pitluck S."/>
            <person name="Bruce D."/>
            <person name="Goodwin L."/>
            <person name="Thompson L.S."/>
            <person name="Brettin T."/>
            <person name="Detter J.C."/>
            <person name="Han C."/>
            <person name="Schmutz J."/>
            <person name="Larimer F."/>
            <person name="Land M."/>
            <person name="Hauser L."/>
            <person name="Kyrpides N."/>
            <person name="Kim E."/>
            <person name="Stephens C."/>
            <person name="Richardson P."/>
        </authorList>
    </citation>
    <scope>NUCLEOTIDE SEQUENCE [LARGE SCALE GENOMIC DNA]</scope>
    <source>
        <strain evidence="1">K31</strain>
    </source>
</reference>
<dbReference type="EMBL" id="CP000927">
    <property type="protein sequence ID" value="ABZ70959.1"/>
    <property type="molecule type" value="Genomic_DNA"/>
</dbReference>
<dbReference type="HOGENOM" id="CLU_3115917_0_0_5"/>
<dbReference type="AlphaFoldDB" id="B0T4K7"/>
<name>B0T4K7_CAUSK</name>
<protein>
    <submittedName>
        <fullName evidence="1">Uncharacterized protein</fullName>
    </submittedName>
</protein>